<evidence type="ECO:0000313" key="11">
    <source>
        <dbReference type="Proteomes" id="UP000242146"/>
    </source>
</evidence>
<dbReference type="STRING" id="101127.A0A1X2GPN1"/>
<dbReference type="GO" id="GO:0006357">
    <property type="term" value="P:regulation of transcription by RNA polymerase II"/>
    <property type="evidence" value="ECO:0007669"/>
    <property type="project" value="InterPro"/>
</dbReference>
<dbReference type="OrthoDB" id="10251234at2759"/>
<evidence type="ECO:0000256" key="5">
    <source>
        <dbReference type="ARBA" id="ARBA00023163"/>
    </source>
</evidence>
<comment type="similarity">
    <text evidence="2 8">Belongs to the Mediator complex subunit 17 family.</text>
</comment>
<keyword evidence="5 8" id="KW-0804">Transcription</keyword>
<proteinExistence type="inferred from homology"/>
<dbReference type="Pfam" id="PF10156">
    <property type="entry name" value="Med17"/>
    <property type="match status" value="1"/>
</dbReference>
<evidence type="ECO:0000256" key="6">
    <source>
        <dbReference type="ARBA" id="ARBA00023242"/>
    </source>
</evidence>
<dbReference type="AlphaFoldDB" id="A0A1X2GPN1"/>
<dbReference type="PANTHER" id="PTHR13114:SF7">
    <property type="entry name" value="MEDIATOR OF RNA POLYMERASE II TRANSCRIPTION SUBUNIT 17"/>
    <property type="match status" value="1"/>
</dbReference>
<sequence length="800" mass="87803">MPSDQKRIKLSLEPSINKHVMDITDTGHEILKADLTLDEQLMRNVDRIWFERGDWKQITEQGLQQAIAKQTSTKDAPSQPDLQQPIDTVSTTDEPSVPAVDLAKLRESVISKLYFAKCEIDVALDVINILAADNRTSTSSNTGSGLINSIITGAGQVHGMNGDTSSAGPNNNNLVLPPGTLHATYVAKPRPTEKAHFEQTQLTLGLKRKQQEAAANYLKKAASNLQSLVDEEQAFWEKAILVRRNHWLMQASTNASTGESGFLVRYGFTDVGSDFAEVSYGEMLRSERGEKEPVQLTLPHNIPKSVRVTVQTQHLDGPPLPSENQGQSLFSVYGEQEDDIQQRLLDAQSSVYDSEIFSRVLAEAQGVTNNIQFEGDAITISLGGQVDVKIQRVPHPSSAHNNIGNGIEDDSMDVDALPKPDTLMLQGKAIELALRLLMTQRHRFNLWKSRARLMTNRRETQQFLTNIGEASASLSVAGTPSNTSTVSTTAVNATATSSTSTQSTATPAGAAASANTPILNQRALATSVASTAFTRQLSSSASFSQPKPIPSDVPLLEPVLSMTKYGLLVDRVRQVVHNVIDPLTAEAGLDIHVHFRPQHHFQPALHQDTQQPGHRSRYAQVYPSYGNMVTSLGINVLKGPSLRFALNQSGVIMASVPGKTVALNTISDFETFLLREIKLICLQIVCQVGNDVIERLDEFKASKAHEQRSFLWKVDPVEEVLFGTIRTHNAWKNIQVQMVPTTLQDNTSAFLLQIKQADTTPHYMILSQWANPMVQGSIDGVHFKDRVALLIQQAIDQASS</sequence>
<name>A0A1X2GPN1_9FUNG</name>
<dbReference type="Proteomes" id="UP000242146">
    <property type="component" value="Unassembled WGS sequence"/>
</dbReference>
<dbReference type="GO" id="GO:0016592">
    <property type="term" value="C:mediator complex"/>
    <property type="evidence" value="ECO:0007669"/>
    <property type="project" value="InterPro"/>
</dbReference>
<comment type="caution">
    <text evidence="10">The sequence shown here is derived from an EMBL/GenBank/DDBJ whole genome shotgun (WGS) entry which is preliminary data.</text>
</comment>
<keyword evidence="8" id="KW-0010">Activator</keyword>
<accession>A0A1X2GPN1</accession>
<dbReference type="PANTHER" id="PTHR13114">
    <property type="entry name" value="MEDIATOR OF RNA POLYMERASE II TRANSCRIPTION SUBUNIT 17"/>
    <property type="match status" value="1"/>
</dbReference>
<feature type="region of interest" description="Disordered" evidence="9">
    <location>
        <begin position="66"/>
        <end position="94"/>
    </location>
</feature>
<comment type="function">
    <text evidence="8">Component of the Mediator complex, a coactivator involved in the regulated transcription of nearly all RNA polymerase II-dependent genes. Mediator functions as a bridge to convey information from gene-specific regulatory proteins to the basal RNA polymerase II transcription machinery. Mediator is recruited to promoters by direct interactions with regulatory proteins and serves as a scaffold for the assembly of a functional preinitiation complex with RNA polymerase II and the general transcription factors.</text>
</comment>
<evidence type="ECO:0000256" key="1">
    <source>
        <dbReference type="ARBA" id="ARBA00004123"/>
    </source>
</evidence>
<protein>
    <recommendedName>
        <fullName evidence="3 8">Mediator of RNA polymerase II transcription subunit 17</fullName>
    </recommendedName>
    <alternativeName>
        <fullName evidence="7 8">Mediator complex subunit 17</fullName>
    </alternativeName>
</protein>
<keyword evidence="4 8" id="KW-0805">Transcription regulation</keyword>
<dbReference type="GO" id="GO:0070847">
    <property type="term" value="C:core mediator complex"/>
    <property type="evidence" value="ECO:0007669"/>
    <property type="project" value="TreeGrafter"/>
</dbReference>
<comment type="subcellular location">
    <subcellularLocation>
        <location evidence="1 8">Nucleus</location>
    </subcellularLocation>
</comment>
<evidence type="ECO:0000256" key="4">
    <source>
        <dbReference type="ARBA" id="ARBA00023015"/>
    </source>
</evidence>
<evidence type="ECO:0000256" key="8">
    <source>
        <dbReference type="RuleBase" id="RU364140"/>
    </source>
</evidence>
<keyword evidence="11" id="KW-1185">Reference proteome</keyword>
<organism evidence="10 11">
    <name type="scientific">Hesseltinella vesiculosa</name>
    <dbReference type="NCBI Taxonomy" id="101127"/>
    <lineage>
        <taxon>Eukaryota</taxon>
        <taxon>Fungi</taxon>
        <taxon>Fungi incertae sedis</taxon>
        <taxon>Mucoromycota</taxon>
        <taxon>Mucoromycotina</taxon>
        <taxon>Mucoromycetes</taxon>
        <taxon>Mucorales</taxon>
        <taxon>Cunninghamellaceae</taxon>
        <taxon>Hesseltinella</taxon>
    </lineage>
</organism>
<reference evidence="10 11" key="1">
    <citation type="submission" date="2016-07" db="EMBL/GenBank/DDBJ databases">
        <title>Pervasive Adenine N6-methylation of Active Genes in Fungi.</title>
        <authorList>
            <consortium name="DOE Joint Genome Institute"/>
            <person name="Mondo S.J."/>
            <person name="Dannebaum R.O."/>
            <person name="Kuo R.C."/>
            <person name="Labutti K."/>
            <person name="Haridas S."/>
            <person name="Kuo A."/>
            <person name="Salamov A."/>
            <person name="Ahrendt S.R."/>
            <person name="Lipzen A."/>
            <person name="Sullivan W."/>
            <person name="Andreopoulos W.B."/>
            <person name="Clum A."/>
            <person name="Lindquist E."/>
            <person name="Daum C."/>
            <person name="Ramamoorthy G.K."/>
            <person name="Gryganskyi A."/>
            <person name="Culley D."/>
            <person name="Magnuson J.K."/>
            <person name="James T.Y."/>
            <person name="O'Malley M.A."/>
            <person name="Stajich J.E."/>
            <person name="Spatafora J.W."/>
            <person name="Visel A."/>
            <person name="Grigoriev I.V."/>
        </authorList>
    </citation>
    <scope>NUCLEOTIDE SEQUENCE [LARGE SCALE GENOMIC DNA]</scope>
    <source>
        <strain evidence="10 11">NRRL 3301</strain>
    </source>
</reference>
<keyword evidence="6 8" id="KW-0539">Nucleus</keyword>
<evidence type="ECO:0000256" key="9">
    <source>
        <dbReference type="SAM" id="MobiDB-lite"/>
    </source>
</evidence>
<dbReference type="GO" id="GO:0003712">
    <property type="term" value="F:transcription coregulator activity"/>
    <property type="evidence" value="ECO:0007669"/>
    <property type="project" value="InterPro"/>
</dbReference>
<evidence type="ECO:0000313" key="10">
    <source>
        <dbReference type="EMBL" id="ORX58704.1"/>
    </source>
</evidence>
<evidence type="ECO:0000256" key="7">
    <source>
        <dbReference type="ARBA" id="ARBA00032014"/>
    </source>
</evidence>
<comment type="subunit">
    <text evidence="8">Component of the Mediator complex.</text>
</comment>
<dbReference type="InterPro" id="IPR019313">
    <property type="entry name" value="Mediator_Med17"/>
</dbReference>
<gene>
    <name evidence="8" type="primary">MED17</name>
    <name evidence="10" type="ORF">DM01DRAFT_1381378</name>
</gene>
<evidence type="ECO:0000256" key="2">
    <source>
        <dbReference type="ARBA" id="ARBA00005635"/>
    </source>
</evidence>
<dbReference type="EMBL" id="MCGT01000006">
    <property type="protein sequence ID" value="ORX58704.1"/>
    <property type="molecule type" value="Genomic_DNA"/>
</dbReference>
<evidence type="ECO:0000256" key="3">
    <source>
        <dbReference type="ARBA" id="ARBA00019610"/>
    </source>
</evidence>